<name>A0ABR8GUD0_9CYAN</name>
<gene>
    <name evidence="1" type="ORF">H6G81_21750</name>
</gene>
<organism evidence="1 2">
    <name type="scientific">Scytonema hofmannii FACHB-248</name>
    <dbReference type="NCBI Taxonomy" id="1842502"/>
    <lineage>
        <taxon>Bacteria</taxon>
        <taxon>Bacillati</taxon>
        <taxon>Cyanobacteriota</taxon>
        <taxon>Cyanophyceae</taxon>
        <taxon>Nostocales</taxon>
        <taxon>Scytonemataceae</taxon>
        <taxon>Scytonema</taxon>
    </lineage>
</organism>
<evidence type="ECO:0000313" key="2">
    <source>
        <dbReference type="Proteomes" id="UP000660380"/>
    </source>
</evidence>
<dbReference type="RefSeq" id="WP_186227777.1">
    <property type="nucleotide sequence ID" value="NZ_JACJTA010000055.1"/>
</dbReference>
<accession>A0ABR8GUD0</accession>
<sequence length="51" mass="6045">MTVIVGKWMIEAGILSDRKVELLQDLRNKEEIQQISLLRKYIYKIQNPVET</sequence>
<dbReference type="Proteomes" id="UP000660380">
    <property type="component" value="Unassembled WGS sequence"/>
</dbReference>
<reference evidence="1 2" key="1">
    <citation type="journal article" date="2020" name="ISME J.">
        <title>Comparative genomics reveals insights into cyanobacterial evolution and habitat adaptation.</title>
        <authorList>
            <person name="Chen M.Y."/>
            <person name="Teng W.K."/>
            <person name="Zhao L."/>
            <person name="Hu C.X."/>
            <person name="Zhou Y.K."/>
            <person name="Han B.P."/>
            <person name="Song L.R."/>
            <person name="Shu W.S."/>
        </authorList>
    </citation>
    <scope>NUCLEOTIDE SEQUENCE [LARGE SCALE GENOMIC DNA]</scope>
    <source>
        <strain evidence="1 2">FACHB-248</strain>
    </source>
</reference>
<proteinExistence type="predicted"/>
<comment type="caution">
    <text evidence="1">The sequence shown here is derived from an EMBL/GenBank/DDBJ whole genome shotgun (WGS) entry which is preliminary data.</text>
</comment>
<evidence type="ECO:0000313" key="1">
    <source>
        <dbReference type="EMBL" id="MBD2607080.1"/>
    </source>
</evidence>
<keyword evidence="2" id="KW-1185">Reference proteome</keyword>
<protein>
    <submittedName>
        <fullName evidence="1">Uncharacterized protein</fullName>
    </submittedName>
</protein>
<dbReference type="EMBL" id="JACJTA010000055">
    <property type="protein sequence ID" value="MBD2607080.1"/>
    <property type="molecule type" value="Genomic_DNA"/>
</dbReference>